<dbReference type="InterPro" id="IPR027417">
    <property type="entry name" value="P-loop_NTPase"/>
</dbReference>
<feature type="region of interest" description="Disordered" evidence="1">
    <location>
        <begin position="1"/>
        <end position="20"/>
    </location>
</feature>
<sequence length="319" mass="35903">MRVRFPLPAPDFQRHDHEHRSAARRGGIVAGLGSGAGCNQMQGTAMAIESKELAVTYYPIPKSGSSSVKYALMALGGKDTDFPDPDNEVHSHLPTNHVDPFRPLRDAHKRRFTIVRDPLERLLSAYSNRIRDARVMARPSAQKDKLERFGIPVDPDLDTFILNVEKYCASSWEVRFHVASLRYFTGGSLFQFERVFRFERMDEVGAFLSSLGGRALDLPRLQAAATKLGPSDMSPEALAKAMRFCRYDYGFLVDYYDARKWGGIPEGDAGEPSTLHVFGDPAVWRDGRLIVPRTPRNFLHFMSKRPLVERDAVAGFQDL</sequence>
<dbReference type="GO" id="GO:0016020">
    <property type="term" value="C:membrane"/>
    <property type="evidence" value="ECO:0007669"/>
    <property type="project" value="InterPro"/>
</dbReference>
<dbReference type="AlphaFoldDB" id="A0A3A5KVE1"/>
<proteinExistence type="predicted"/>
<accession>A0A3A5KVE1</accession>
<evidence type="ECO:0000313" key="3">
    <source>
        <dbReference type="Proteomes" id="UP000272706"/>
    </source>
</evidence>
<dbReference type="Pfam" id="PF03567">
    <property type="entry name" value="Sulfotransfer_2"/>
    <property type="match status" value="1"/>
</dbReference>
<evidence type="ECO:0000256" key="1">
    <source>
        <dbReference type="SAM" id="MobiDB-lite"/>
    </source>
</evidence>
<dbReference type="GO" id="GO:0008146">
    <property type="term" value="F:sulfotransferase activity"/>
    <property type="evidence" value="ECO:0007669"/>
    <property type="project" value="InterPro"/>
</dbReference>
<reference evidence="2 3" key="1">
    <citation type="submission" date="2018-09" db="EMBL/GenBank/DDBJ databases">
        <title>Mesorhizobium carmichaelinearum sp. nov. isolated from Carmichaelinea spp. root nodules in New Zealand.</title>
        <authorList>
            <person name="De Meyer S.E."/>
        </authorList>
    </citation>
    <scope>NUCLEOTIDE SEQUENCE [LARGE SCALE GENOMIC DNA]</scope>
    <source>
        <strain evidence="2 3">ICMP19557</strain>
    </source>
</reference>
<dbReference type="InterPro" id="IPR005331">
    <property type="entry name" value="Sulfotransferase"/>
</dbReference>
<dbReference type="EMBL" id="QZWZ01000012">
    <property type="protein sequence ID" value="RJT38480.1"/>
    <property type="molecule type" value="Genomic_DNA"/>
</dbReference>
<dbReference type="SUPFAM" id="SSF52540">
    <property type="entry name" value="P-loop containing nucleoside triphosphate hydrolases"/>
    <property type="match status" value="1"/>
</dbReference>
<gene>
    <name evidence="2" type="ORF">D3227_16810</name>
</gene>
<organism evidence="2 3">
    <name type="scientific">Mesorhizobium waimense</name>
    <dbReference type="NCBI Taxonomy" id="1300307"/>
    <lineage>
        <taxon>Bacteria</taxon>
        <taxon>Pseudomonadati</taxon>
        <taxon>Pseudomonadota</taxon>
        <taxon>Alphaproteobacteria</taxon>
        <taxon>Hyphomicrobiales</taxon>
        <taxon>Phyllobacteriaceae</taxon>
        <taxon>Mesorhizobium</taxon>
    </lineage>
</organism>
<name>A0A3A5KVE1_9HYPH</name>
<protein>
    <recommendedName>
        <fullName evidence="4">Sulfotransferase family protein</fullName>
    </recommendedName>
</protein>
<evidence type="ECO:0000313" key="2">
    <source>
        <dbReference type="EMBL" id="RJT38480.1"/>
    </source>
</evidence>
<evidence type="ECO:0008006" key="4">
    <source>
        <dbReference type="Google" id="ProtNLM"/>
    </source>
</evidence>
<dbReference type="Gene3D" id="3.40.50.300">
    <property type="entry name" value="P-loop containing nucleotide triphosphate hydrolases"/>
    <property type="match status" value="1"/>
</dbReference>
<dbReference type="OrthoDB" id="554104at2"/>
<keyword evidence="3" id="KW-1185">Reference proteome</keyword>
<dbReference type="Proteomes" id="UP000272706">
    <property type="component" value="Unassembled WGS sequence"/>
</dbReference>
<comment type="caution">
    <text evidence="2">The sequence shown here is derived from an EMBL/GenBank/DDBJ whole genome shotgun (WGS) entry which is preliminary data.</text>
</comment>